<feature type="region of interest" description="Disordered" evidence="8">
    <location>
        <begin position="1"/>
        <end position="23"/>
    </location>
</feature>
<dbReference type="PRINTS" id="PR00786">
    <property type="entry name" value="NEPRILYSIN"/>
</dbReference>
<evidence type="ECO:0000259" key="10">
    <source>
        <dbReference type="Pfam" id="PF05649"/>
    </source>
</evidence>
<dbReference type="InterPro" id="IPR024079">
    <property type="entry name" value="MetalloPept_cat_dom_sf"/>
</dbReference>
<comment type="similarity">
    <text evidence="2">Belongs to the peptidase M13 family.</text>
</comment>
<name>R0KMQ0_EXST2</name>
<evidence type="ECO:0000259" key="9">
    <source>
        <dbReference type="Pfam" id="PF01431"/>
    </source>
</evidence>
<keyword evidence="3" id="KW-0645">Protease</keyword>
<reference evidence="11 12" key="1">
    <citation type="journal article" date="2012" name="PLoS Pathog.">
        <title>Diverse lifestyles and strategies of plant pathogenesis encoded in the genomes of eighteen Dothideomycetes fungi.</title>
        <authorList>
            <person name="Ohm R.A."/>
            <person name="Feau N."/>
            <person name="Henrissat B."/>
            <person name="Schoch C.L."/>
            <person name="Horwitz B.A."/>
            <person name="Barry K.W."/>
            <person name="Condon B.J."/>
            <person name="Copeland A.C."/>
            <person name="Dhillon B."/>
            <person name="Glaser F."/>
            <person name="Hesse C.N."/>
            <person name="Kosti I."/>
            <person name="LaButti K."/>
            <person name="Lindquist E.A."/>
            <person name="Lucas S."/>
            <person name="Salamov A.A."/>
            <person name="Bradshaw R.E."/>
            <person name="Ciuffetti L."/>
            <person name="Hamelin R.C."/>
            <person name="Kema G.H.J."/>
            <person name="Lawrence C."/>
            <person name="Scott J.A."/>
            <person name="Spatafora J.W."/>
            <person name="Turgeon B.G."/>
            <person name="de Wit P.J.G.M."/>
            <person name="Zhong S."/>
            <person name="Goodwin S.B."/>
            <person name="Grigoriev I.V."/>
        </authorList>
    </citation>
    <scope>NUCLEOTIDE SEQUENCE [LARGE SCALE GENOMIC DNA]</scope>
    <source>
        <strain evidence="12">28A</strain>
    </source>
</reference>
<dbReference type="InterPro" id="IPR042089">
    <property type="entry name" value="Peptidase_M13_dom_2"/>
</dbReference>
<keyword evidence="7" id="KW-0482">Metalloprotease</keyword>
<dbReference type="InterPro" id="IPR000718">
    <property type="entry name" value="Peptidase_M13"/>
</dbReference>
<dbReference type="HOGENOM" id="CLU_006187_4_3_1"/>
<dbReference type="Pfam" id="PF01431">
    <property type="entry name" value="Peptidase_M13"/>
    <property type="match status" value="1"/>
</dbReference>
<proteinExistence type="inferred from homology"/>
<dbReference type="GO" id="GO:0046872">
    <property type="term" value="F:metal ion binding"/>
    <property type="evidence" value="ECO:0007669"/>
    <property type="project" value="UniProtKB-KW"/>
</dbReference>
<dbReference type="GO" id="GO:0005886">
    <property type="term" value="C:plasma membrane"/>
    <property type="evidence" value="ECO:0007669"/>
    <property type="project" value="TreeGrafter"/>
</dbReference>
<dbReference type="GO" id="GO:0004222">
    <property type="term" value="F:metalloendopeptidase activity"/>
    <property type="evidence" value="ECO:0007669"/>
    <property type="project" value="InterPro"/>
</dbReference>
<dbReference type="Gene3D" id="3.40.390.10">
    <property type="entry name" value="Collagenase (Catalytic Domain)"/>
    <property type="match status" value="1"/>
</dbReference>
<comment type="cofactor">
    <cofactor evidence="1">
        <name>Zn(2+)</name>
        <dbReference type="ChEBI" id="CHEBI:29105"/>
    </cofactor>
</comment>
<feature type="domain" description="Peptidase M13 N-terminal" evidence="10">
    <location>
        <begin position="89"/>
        <end position="485"/>
    </location>
</feature>
<reference evidence="11 12" key="2">
    <citation type="journal article" date="2013" name="PLoS Genet.">
        <title>Comparative genome structure, secondary metabolite, and effector coding capacity across Cochliobolus pathogens.</title>
        <authorList>
            <person name="Condon B.J."/>
            <person name="Leng Y."/>
            <person name="Wu D."/>
            <person name="Bushley K.E."/>
            <person name="Ohm R.A."/>
            <person name="Otillar R."/>
            <person name="Martin J."/>
            <person name="Schackwitz W."/>
            <person name="Grimwood J."/>
            <person name="MohdZainudin N."/>
            <person name="Xue C."/>
            <person name="Wang R."/>
            <person name="Manning V.A."/>
            <person name="Dhillon B."/>
            <person name="Tu Z.J."/>
            <person name="Steffenson B.J."/>
            <person name="Salamov A."/>
            <person name="Sun H."/>
            <person name="Lowry S."/>
            <person name="LaButti K."/>
            <person name="Han J."/>
            <person name="Copeland A."/>
            <person name="Lindquist E."/>
            <person name="Barry K."/>
            <person name="Schmutz J."/>
            <person name="Baker S.E."/>
            <person name="Ciuffetti L.M."/>
            <person name="Grigoriev I.V."/>
            <person name="Zhong S."/>
            <person name="Turgeon B.G."/>
        </authorList>
    </citation>
    <scope>NUCLEOTIDE SEQUENCE [LARGE SCALE GENOMIC DNA]</scope>
    <source>
        <strain evidence="12">28A</strain>
    </source>
</reference>
<dbReference type="PANTHER" id="PTHR11733">
    <property type="entry name" value="ZINC METALLOPROTEASE FAMILY M13 NEPRILYSIN-RELATED"/>
    <property type="match status" value="1"/>
</dbReference>
<keyword evidence="5" id="KW-0378">Hydrolase</keyword>
<dbReference type="Pfam" id="PF05649">
    <property type="entry name" value="Peptidase_M13_N"/>
    <property type="match status" value="1"/>
</dbReference>
<dbReference type="CDD" id="cd08662">
    <property type="entry name" value="M13"/>
    <property type="match status" value="1"/>
</dbReference>
<dbReference type="GeneID" id="19400294"/>
<sequence>MMSEKARLASGTRATAHQPAVHSTKRHAMGRVFAIAATASLIIYGLPRVRYEPIPVQPKESEVCLTPACIHAASEILYNLSPEYKELDPCDDFEELVCGGWRDRHDLRADQGDAFTGTIMSENSQMLLRHILEAPYPKESKHSYFSPMKLKSTSKSADEQNFDKMKAAYDACLNEDQIKSVGVKPLVSILEEIKKTYPAGASESQIKDTILLLAKYGVTGLVSTGTGADDTDPDTVVVSVSPPWSFGLPSKERYQDEKLVEKYRDVAVEVLKALYPDQNKDAFAAIIDLEKKLAAASPSTEDREDVTKSYNPMHIDEAAALVPEVDLKALLAAQAPKDTKVERVIVTSPNYLKALSKIVAETPKDVLQSYFIWKAVQSFSHYVEADAIKPYQRFVNVLSGKDPDSAPERWRTCVNHVDNGLAWILSRFFVEKAFSAKAKEFGDIIITDIKTEFTKKLKAADWMDDDTTKKAVEKVHNIVQKIGYPTKSPDIMDPPTLEQYYDTVNVSPDAFFKNALAMRRFGVKEEWSALGKPVDRDQWDMSVPTVNAYYNPPGNEIVFPAGIMQFPVFDVNVPAYMSYGAFGSVAGHELSHAFDSTGRHYDQNGNYTDWWSKDTIDAFNHKVQCFVEQYANFTVPGPDDKPLHVNGRLTLGENIADAGGLSASFQAWKRRSAETPNKNLPGLDHFTQEQMFFVSYSNWWCGKTRKDTAINRIYTDPHAPKWARILGTMANSREFRESFQCKVKEPTCELW</sequence>
<dbReference type="GO" id="GO:0016485">
    <property type="term" value="P:protein processing"/>
    <property type="evidence" value="ECO:0007669"/>
    <property type="project" value="TreeGrafter"/>
</dbReference>
<dbReference type="SUPFAM" id="SSF55486">
    <property type="entry name" value="Metalloproteases ('zincins'), catalytic domain"/>
    <property type="match status" value="1"/>
</dbReference>
<dbReference type="STRING" id="671987.R0KMQ0"/>
<evidence type="ECO:0000256" key="2">
    <source>
        <dbReference type="ARBA" id="ARBA00007357"/>
    </source>
</evidence>
<evidence type="ECO:0000313" key="11">
    <source>
        <dbReference type="EMBL" id="EOA89212.1"/>
    </source>
</evidence>
<organism evidence="11 12">
    <name type="scientific">Exserohilum turcicum (strain 28A)</name>
    <name type="common">Northern leaf blight fungus</name>
    <name type="synonym">Setosphaeria turcica</name>
    <dbReference type="NCBI Taxonomy" id="671987"/>
    <lineage>
        <taxon>Eukaryota</taxon>
        <taxon>Fungi</taxon>
        <taxon>Dikarya</taxon>
        <taxon>Ascomycota</taxon>
        <taxon>Pezizomycotina</taxon>
        <taxon>Dothideomycetes</taxon>
        <taxon>Pleosporomycetidae</taxon>
        <taxon>Pleosporales</taxon>
        <taxon>Pleosporineae</taxon>
        <taxon>Pleosporaceae</taxon>
        <taxon>Exserohilum</taxon>
    </lineage>
</organism>
<evidence type="ECO:0000313" key="12">
    <source>
        <dbReference type="Proteomes" id="UP000016935"/>
    </source>
</evidence>
<dbReference type="InterPro" id="IPR008753">
    <property type="entry name" value="Peptidase_M13_N"/>
</dbReference>
<dbReference type="AlphaFoldDB" id="R0KMQ0"/>
<dbReference type="eggNOG" id="KOG3624">
    <property type="taxonomic scope" value="Eukaryota"/>
</dbReference>
<accession>R0KMQ0</accession>
<keyword evidence="6" id="KW-0862">Zinc</keyword>
<keyword evidence="4" id="KW-0479">Metal-binding</keyword>
<gene>
    <name evidence="11" type="ORF">SETTUDRAFT_167753</name>
</gene>
<evidence type="ECO:0000256" key="5">
    <source>
        <dbReference type="ARBA" id="ARBA00022801"/>
    </source>
</evidence>
<dbReference type="OrthoDB" id="6475849at2759"/>
<evidence type="ECO:0008006" key="13">
    <source>
        <dbReference type="Google" id="ProtNLM"/>
    </source>
</evidence>
<dbReference type="InterPro" id="IPR018497">
    <property type="entry name" value="Peptidase_M13_C"/>
</dbReference>
<evidence type="ECO:0000256" key="3">
    <source>
        <dbReference type="ARBA" id="ARBA00022670"/>
    </source>
</evidence>
<evidence type="ECO:0000256" key="1">
    <source>
        <dbReference type="ARBA" id="ARBA00001947"/>
    </source>
</evidence>
<dbReference type="PROSITE" id="PS51885">
    <property type="entry name" value="NEPRILYSIN"/>
    <property type="match status" value="1"/>
</dbReference>
<dbReference type="PANTHER" id="PTHR11733:SF167">
    <property type="entry name" value="FI17812P1-RELATED"/>
    <property type="match status" value="1"/>
</dbReference>
<dbReference type="Gene3D" id="1.10.1380.10">
    <property type="entry name" value="Neutral endopeptidase , domain2"/>
    <property type="match status" value="1"/>
</dbReference>
<evidence type="ECO:0000256" key="8">
    <source>
        <dbReference type="SAM" id="MobiDB-lite"/>
    </source>
</evidence>
<dbReference type="Proteomes" id="UP000016935">
    <property type="component" value="Unassembled WGS sequence"/>
</dbReference>
<evidence type="ECO:0000256" key="7">
    <source>
        <dbReference type="ARBA" id="ARBA00023049"/>
    </source>
</evidence>
<protein>
    <recommendedName>
        <fullName evidence="13">Endothelin-converting enzyme 1</fullName>
    </recommendedName>
</protein>
<keyword evidence="12" id="KW-1185">Reference proteome</keyword>
<feature type="domain" description="Peptidase M13 C-terminal" evidence="9">
    <location>
        <begin position="547"/>
        <end position="745"/>
    </location>
</feature>
<dbReference type="RefSeq" id="XP_008023045.1">
    <property type="nucleotide sequence ID" value="XM_008024854.1"/>
</dbReference>
<evidence type="ECO:0000256" key="6">
    <source>
        <dbReference type="ARBA" id="ARBA00022833"/>
    </source>
</evidence>
<evidence type="ECO:0000256" key="4">
    <source>
        <dbReference type="ARBA" id="ARBA00022723"/>
    </source>
</evidence>
<dbReference type="EMBL" id="KB908515">
    <property type="protein sequence ID" value="EOA89212.1"/>
    <property type="molecule type" value="Genomic_DNA"/>
</dbReference>